<name>B6HWS2_PENRW</name>
<keyword evidence="1" id="KW-0812">Transmembrane</keyword>
<evidence type="ECO:0000256" key="1">
    <source>
        <dbReference type="SAM" id="Phobius"/>
    </source>
</evidence>
<sequence>MYLRLTTQSQAGLVSEALDKFLPFERVLKYCIYRVQHGPASHTVPVEDIVLSQSTVQAASRSKGQDLDWLVHLCGDVSLPQSTELVYSTASVRTPKAKARISASQNRGHSTTTHEHKDYVFAVSLSLVLAIRTSGQQQGVNIRLRNSPHRTSILPGKLFVQVFVPQIMNAITDLHAIVHRSSPSPPVKHPCAESYHRIGLRRVLHRVFCPRSHRLHTMTSGVYEPLAVRIAWFYPIMTVQFIITGGFITRLWLSEVARCTQRGFFEATAGDCDDLDTTSCQHGMNGDHIDEDNLVQALLTRIVQ</sequence>
<dbReference type="AlphaFoldDB" id="B6HWS2"/>
<organism evidence="2 3">
    <name type="scientific">Penicillium rubens (strain ATCC 28089 / DSM 1075 / NRRL 1951 / Wisconsin 54-1255)</name>
    <name type="common">Penicillium chrysogenum</name>
    <dbReference type="NCBI Taxonomy" id="500485"/>
    <lineage>
        <taxon>Eukaryota</taxon>
        <taxon>Fungi</taxon>
        <taxon>Dikarya</taxon>
        <taxon>Ascomycota</taxon>
        <taxon>Pezizomycotina</taxon>
        <taxon>Eurotiomycetes</taxon>
        <taxon>Eurotiomycetidae</taxon>
        <taxon>Eurotiales</taxon>
        <taxon>Aspergillaceae</taxon>
        <taxon>Penicillium</taxon>
        <taxon>Penicillium chrysogenum species complex</taxon>
    </lineage>
</organism>
<dbReference type="Proteomes" id="UP000000724">
    <property type="component" value="Contig Pc00c24"/>
</dbReference>
<keyword evidence="3" id="KW-1185">Reference proteome</keyword>
<reference evidence="2 3" key="1">
    <citation type="journal article" date="2008" name="Nat. Biotechnol.">
        <title>Genome sequencing and analysis of the filamentous fungus Penicillium chrysogenum.</title>
        <authorList>
            <person name="van den Berg M.A."/>
            <person name="Albang R."/>
            <person name="Albermann K."/>
            <person name="Badger J.H."/>
            <person name="Daran J.-M."/>
            <person name="Driessen A.J.M."/>
            <person name="Garcia-Estrada C."/>
            <person name="Fedorova N.D."/>
            <person name="Harris D.M."/>
            <person name="Heijne W.H.M."/>
            <person name="Joardar V.S."/>
            <person name="Kiel J.A.K.W."/>
            <person name="Kovalchuk A."/>
            <person name="Martin J.F."/>
            <person name="Nierman W.C."/>
            <person name="Nijland J.G."/>
            <person name="Pronk J.T."/>
            <person name="Roubos J.A."/>
            <person name="van der Klei I.J."/>
            <person name="van Peij N.N.M.E."/>
            <person name="Veenhuis M."/>
            <person name="von Doehren H."/>
            <person name="Wagner C."/>
            <person name="Wortman J.R."/>
            <person name="Bovenberg R.A.L."/>
        </authorList>
    </citation>
    <scope>NUCLEOTIDE SEQUENCE [LARGE SCALE GENOMIC DNA]</scope>
    <source>
        <strain evidence="3">ATCC 28089 / DSM 1075 / NRRL 1951 / Wisconsin 54-1255</strain>
    </source>
</reference>
<dbReference type="HOGENOM" id="CLU_079692_0_0_1"/>
<accession>B6HWS2</accession>
<feature type="transmembrane region" description="Helical" evidence="1">
    <location>
        <begin position="232"/>
        <end position="253"/>
    </location>
</feature>
<keyword evidence="1" id="KW-0472">Membrane</keyword>
<evidence type="ECO:0000313" key="2">
    <source>
        <dbReference type="EMBL" id="CAP87038.1"/>
    </source>
</evidence>
<dbReference type="OrthoDB" id="4365268at2759"/>
<keyword evidence="1" id="KW-1133">Transmembrane helix</keyword>
<gene>
    <name evidence="2" type="ORF">Pc24g01300</name>
    <name evidence="2" type="ORF">PCH_Pc24g01300</name>
</gene>
<proteinExistence type="predicted"/>
<dbReference type="VEuPathDB" id="FungiDB:PCH_Pc24g01300"/>
<protein>
    <submittedName>
        <fullName evidence="2">Uncharacterized protein</fullName>
    </submittedName>
</protein>
<evidence type="ECO:0000313" key="3">
    <source>
        <dbReference type="Proteomes" id="UP000000724"/>
    </source>
</evidence>
<dbReference type="EMBL" id="AM920439">
    <property type="protein sequence ID" value="CAP87038.1"/>
    <property type="molecule type" value="Genomic_DNA"/>
</dbReference>